<accession>A0AA36N5G0</accession>
<organism evidence="4 5">
    <name type="scientific">Effrenium voratum</name>
    <dbReference type="NCBI Taxonomy" id="2562239"/>
    <lineage>
        <taxon>Eukaryota</taxon>
        <taxon>Sar</taxon>
        <taxon>Alveolata</taxon>
        <taxon>Dinophyceae</taxon>
        <taxon>Suessiales</taxon>
        <taxon>Symbiodiniaceae</taxon>
        <taxon>Effrenium</taxon>
    </lineage>
</organism>
<feature type="repeat" description="PPR" evidence="2">
    <location>
        <begin position="80"/>
        <end position="114"/>
    </location>
</feature>
<comment type="caution">
    <text evidence="4">The sequence shown here is derived from an EMBL/GenBank/DDBJ whole genome shotgun (WGS) entry which is preliminary data.</text>
</comment>
<evidence type="ECO:0000256" key="1">
    <source>
        <dbReference type="ARBA" id="ARBA00022737"/>
    </source>
</evidence>
<evidence type="ECO:0000256" key="2">
    <source>
        <dbReference type="PROSITE-ProRule" id="PRU00708"/>
    </source>
</evidence>
<protein>
    <recommendedName>
        <fullName evidence="6">Pentatricopeptide repeat-containing protein</fullName>
    </recommendedName>
</protein>
<dbReference type="AlphaFoldDB" id="A0AA36N5G0"/>
<proteinExistence type="predicted"/>
<evidence type="ECO:0008006" key="6">
    <source>
        <dbReference type="Google" id="ProtNLM"/>
    </source>
</evidence>
<evidence type="ECO:0000313" key="4">
    <source>
        <dbReference type="EMBL" id="CAJ1390187.1"/>
    </source>
</evidence>
<evidence type="ECO:0000256" key="3">
    <source>
        <dbReference type="SAM" id="MobiDB-lite"/>
    </source>
</evidence>
<keyword evidence="1" id="KW-0677">Repeat</keyword>
<dbReference type="PANTHER" id="PTHR47447:SF17">
    <property type="entry name" value="OS12G0638900 PROTEIN"/>
    <property type="match status" value="1"/>
</dbReference>
<dbReference type="InterPro" id="IPR011990">
    <property type="entry name" value="TPR-like_helical_dom_sf"/>
</dbReference>
<dbReference type="InterPro" id="IPR002885">
    <property type="entry name" value="PPR_rpt"/>
</dbReference>
<sequence length="450" mass="48311">MFFRAVSWKVTAALDLAVQLPSLRLQPRQCRGGVLQRVAETAAPGQRVADATRIISAVGNWKWALAVHYLQELLQQVTPDVVCFTAAVGVCSRASRWRQGIQLLRQMQQVQVEPNVVSYNSVIAGCGRAGRWQIVLHLLEEMSAAQLQADAVTYNTAMVALRVGGQSRRVLRMPRTNAEADAFTYCAMVSACKEQAKWAKVLSLLKDMPVQGIDEYVLSAAIAACARGMQPKQALDLLRLGGDDSVVVDAAVAACAGAALWAEAIGLLGKKPGVQSLVGAALAAAGASRNHLAALVGAAQRAACQELMKHPEEEGAWHDAILAEGLAHNLHFSSPGTEKKTLASRTQLLRVLRPYVIEPLVALLVKPRSRGFRRQDILQGRFGFGGFGKEALSELRVEPTERLDRLQEWPRHSHTAAEPVARSMSSSNSVGPALTGDQPSASLGGAGKES</sequence>
<feature type="repeat" description="PPR" evidence="2">
    <location>
        <begin position="181"/>
        <end position="215"/>
    </location>
</feature>
<gene>
    <name evidence="4" type="ORF">EVOR1521_LOCUS15670</name>
</gene>
<dbReference type="PROSITE" id="PS51375">
    <property type="entry name" value="PPR"/>
    <property type="match status" value="3"/>
</dbReference>
<dbReference type="Pfam" id="PF13041">
    <property type="entry name" value="PPR_2"/>
    <property type="match status" value="1"/>
</dbReference>
<feature type="repeat" description="PPR" evidence="2">
    <location>
        <begin position="115"/>
        <end position="149"/>
    </location>
</feature>
<dbReference type="EMBL" id="CAUJNA010002021">
    <property type="protein sequence ID" value="CAJ1390187.1"/>
    <property type="molecule type" value="Genomic_DNA"/>
</dbReference>
<dbReference type="Gene3D" id="1.25.40.10">
    <property type="entry name" value="Tetratricopeptide repeat domain"/>
    <property type="match status" value="2"/>
</dbReference>
<dbReference type="Proteomes" id="UP001178507">
    <property type="component" value="Unassembled WGS sequence"/>
</dbReference>
<name>A0AA36N5G0_9DINO</name>
<feature type="region of interest" description="Disordered" evidence="3">
    <location>
        <begin position="406"/>
        <end position="450"/>
    </location>
</feature>
<keyword evidence="5" id="KW-1185">Reference proteome</keyword>
<dbReference type="NCBIfam" id="TIGR00756">
    <property type="entry name" value="PPR"/>
    <property type="match status" value="1"/>
</dbReference>
<dbReference type="Pfam" id="PF01535">
    <property type="entry name" value="PPR"/>
    <property type="match status" value="1"/>
</dbReference>
<reference evidence="4" key="1">
    <citation type="submission" date="2023-08" db="EMBL/GenBank/DDBJ databases">
        <authorList>
            <person name="Chen Y."/>
            <person name="Shah S."/>
            <person name="Dougan E. K."/>
            <person name="Thang M."/>
            <person name="Chan C."/>
        </authorList>
    </citation>
    <scope>NUCLEOTIDE SEQUENCE</scope>
</reference>
<evidence type="ECO:0000313" key="5">
    <source>
        <dbReference type="Proteomes" id="UP001178507"/>
    </source>
</evidence>
<dbReference type="PANTHER" id="PTHR47447">
    <property type="entry name" value="OS03G0856100 PROTEIN"/>
    <property type="match status" value="1"/>
</dbReference>